<dbReference type="PANTHER" id="PTHR23504:SF31">
    <property type="entry name" value="MAJOR FACILITATOR SUPERFAMILY DOMAIN-CONTAINING PROTEIN 10"/>
    <property type="match status" value="1"/>
</dbReference>
<keyword evidence="3 6" id="KW-0812">Transmembrane</keyword>
<dbReference type="InterPro" id="IPR036259">
    <property type="entry name" value="MFS_trans_sf"/>
</dbReference>
<dbReference type="OrthoDB" id="196650at2759"/>
<dbReference type="Pfam" id="PF07690">
    <property type="entry name" value="MFS_1"/>
    <property type="match status" value="1"/>
</dbReference>
<dbReference type="PANTHER" id="PTHR23504">
    <property type="entry name" value="MAJOR FACILITATOR SUPERFAMILY DOMAIN-CONTAINING PROTEIN 10"/>
    <property type="match status" value="1"/>
</dbReference>
<proteinExistence type="predicted"/>
<reference evidence="8" key="1">
    <citation type="submission" date="2020-05" db="EMBL/GenBank/DDBJ databases">
        <title>Mycena genomes resolve the evolution of fungal bioluminescence.</title>
        <authorList>
            <person name="Tsai I.J."/>
        </authorList>
    </citation>
    <scope>NUCLEOTIDE SEQUENCE</scope>
    <source>
        <strain evidence="8">171206Taipei</strain>
    </source>
</reference>
<dbReference type="Gene3D" id="1.20.1250.20">
    <property type="entry name" value="MFS general substrate transporter like domains"/>
    <property type="match status" value="1"/>
</dbReference>
<dbReference type="GO" id="GO:0022857">
    <property type="term" value="F:transmembrane transporter activity"/>
    <property type="evidence" value="ECO:0007669"/>
    <property type="project" value="InterPro"/>
</dbReference>
<dbReference type="InterPro" id="IPR011701">
    <property type="entry name" value="MFS"/>
</dbReference>
<dbReference type="Proteomes" id="UP000636479">
    <property type="component" value="Unassembled WGS sequence"/>
</dbReference>
<dbReference type="RefSeq" id="XP_037219776.1">
    <property type="nucleotide sequence ID" value="XM_037364132.1"/>
</dbReference>
<feature type="transmembrane region" description="Helical" evidence="6">
    <location>
        <begin position="34"/>
        <end position="58"/>
    </location>
</feature>
<evidence type="ECO:0000256" key="2">
    <source>
        <dbReference type="ARBA" id="ARBA00022448"/>
    </source>
</evidence>
<organism evidence="8 9">
    <name type="scientific">Mycena indigotica</name>
    <dbReference type="NCBI Taxonomy" id="2126181"/>
    <lineage>
        <taxon>Eukaryota</taxon>
        <taxon>Fungi</taxon>
        <taxon>Dikarya</taxon>
        <taxon>Basidiomycota</taxon>
        <taxon>Agaricomycotina</taxon>
        <taxon>Agaricomycetes</taxon>
        <taxon>Agaricomycetidae</taxon>
        <taxon>Agaricales</taxon>
        <taxon>Marasmiineae</taxon>
        <taxon>Mycenaceae</taxon>
        <taxon>Mycena</taxon>
    </lineage>
</organism>
<dbReference type="AlphaFoldDB" id="A0A8H6SLU1"/>
<feature type="domain" description="Major facilitator superfamily (MFS) profile" evidence="7">
    <location>
        <begin position="43"/>
        <end position="500"/>
    </location>
</feature>
<evidence type="ECO:0000256" key="3">
    <source>
        <dbReference type="ARBA" id="ARBA00022692"/>
    </source>
</evidence>
<keyword evidence="5 6" id="KW-0472">Membrane</keyword>
<dbReference type="SUPFAM" id="SSF103473">
    <property type="entry name" value="MFS general substrate transporter"/>
    <property type="match status" value="1"/>
</dbReference>
<dbReference type="PROSITE" id="PS50850">
    <property type="entry name" value="MFS"/>
    <property type="match status" value="1"/>
</dbReference>
<feature type="transmembrane region" description="Helical" evidence="6">
    <location>
        <begin position="201"/>
        <end position="223"/>
    </location>
</feature>
<sequence length="504" mass="54340">MSAPAVSRSRFQLSHLTPTTSFSSLFDRTRRASFSLSMASLSVPTIVFLSLVLDLFAFTLPLPLFPRLIEWFTIRESSDPNGFLSQTLNFVSNIRGIFYNPASHSTKWDVVLLGGLMGSVFSTLQFLVSPRIGSLSDKYGRKRILLITMIGNILSAIIWMVSSNFATYMLSRVVGGLSEGNVQLAIAILSDVTTPAERSKALAHVGIAFAICFCIGPPIGAYFATRPLPSSLNTWGLELNVYVVPAAITLILLLVETLFLIVALPETRGKRIVSSTEKTNGASPSKPIKKASVEQRIKTLRTLRWLHFLFLGVFSGVEFTLTFLTFDLFDWNNRQNGALIGSIGIVSALLQGGYVRRATSKIGEGVMARRGVSSCAAGLVLLALLPNFTTSRPTLALRLLQGAAVCMAFTSATVVNSLTAFASLQCDDTSVDPITGKPKEHSQLAKGKALGQFRSSGQLGRAIGPLLACASYWTFGPSWTYAISAVAMTVLSVGMRPISATKSS</sequence>
<evidence type="ECO:0000256" key="6">
    <source>
        <dbReference type="SAM" id="Phobius"/>
    </source>
</evidence>
<feature type="transmembrane region" description="Helical" evidence="6">
    <location>
        <begin position="243"/>
        <end position="264"/>
    </location>
</feature>
<keyword evidence="9" id="KW-1185">Reference proteome</keyword>
<dbReference type="EMBL" id="JACAZF010000006">
    <property type="protein sequence ID" value="KAF7301776.1"/>
    <property type="molecule type" value="Genomic_DNA"/>
</dbReference>
<feature type="transmembrane region" description="Helical" evidence="6">
    <location>
        <begin position="144"/>
        <end position="162"/>
    </location>
</feature>
<feature type="transmembrane region" description="Helical" evidence="6">
    <location>
        <begin position="305"/>
        <end position="326"/>
    </location>
</feature>
<feature type="transmembrane region" description="Helical" evidence="6">
    <location>
        <begin position="110"/>
        <end position="132"/>
    </location>
</feature>
<evidence type="ECO:0000256" key="4">
    <source>
        <dbReference type="ARBA" id="ARBA00022989"/>
    </source>
</evidence>
<feature type="transmembrane region" description="Helical" evidence="6">
    <location>
        <begin position="481"/>
        <end position="498"/>
    </location>
</feature>
<evidence type="ECO:0000259" key="7">
    <source>
        <dbReference type="PROSITE" id="PS50850"/>
    </source>
</evidence>
<evidence type="ECO:0000256" key="5">
    <source>
        <dbReference type="ARBA" id="ARBA00023136"/>
    </source>
</evidence>
<protein>
    <submittedName>
        <fullName evidence="8">MFS DHA1 sub-family</fullName>
    </submittedName>
</protein>
<keyword evidence="4 6" id="KW-1133">Transmembrane helix</keyword>
<comment type="subcellular location">
    <subcellularLocation>
        <location evidence="1">Membrane</location>
        <topology evidence="1">Multi-pass membrane protein</topology>
    </subcellularLocation>
</comment>
<dbReference type="GeneID" id="59346648"/>
<feature type="transmembrane region" description="Helical" evidence="6">
    <location>
        <begin position="367"/>
        <end position="389"/>
    </location>
</feature>
<comment type="caution">
    <text evidence="8">The sequence shown here is derived from an EMBL/GenBank/DDBJ whole genome shotgun (WGS) entry which is preliminary data.</text>
</comment>
<evidence type="ECO:0000313" key="8">
    <source>
        <dbReference type="EMBL" id="KAF7301776.1"/>
    </source>
</evidence>
<gene>
    <name evidence="8" type="ORF">MIND_00743300</name>
</gene>
<dbReference type="InterPro" id="IPR020846">
    <property type="entry name" value="MFS_dom"/>
</dbReference>
<feature type="transmembrane region" description="Helical" evidence="6">
    <location>
        <begin position="338"/>
        <end position="355"/>
    </location>
</feature>
<name>A0A8H6SLU1_9AGAR</name>
<accession>A0A8H6SLU1</accession>
<dbReference type="GO" id="GO:0016020">
    <property type="term" value="C:membrane"/>
    <property type="evidence" value="ECO:0007669"/>
    <property type="project" value="UniProtKB-SubCell"/>
</dbReference>
<evidence type="ECO:0000313" key="9">
    <source>
        <dbReference type="Proteomes" id="UP000636479"/>
    </source>
</evidence>
<evidence type="ECO:0000256" key="1">
    <source>
        <dbReference type="ARBA" id="ARBA00004141"/>
    </source>
</evidence>
<keyword evidence="2" id="KW-0813">Transport</keyword>